<evidence type="ECO:0000313" key="5">
    <source>
        <dbReference type="EMBL" id="KAK5693950.1"/>
    </source>
</evidence>
<dbReference type="Proteomes" id="UP001310594">
    <property type="component" value="Unassembled WGS sequence"/>
</dbReference>
<feature type="compositionally biased region" description="Polar residues" evidence="3">
    <location>
        <begin position="111"/>
        <end position="120"/>
    </location>
</feature>
<dbReference type="GO" id="GO:0005829">
    <property type="term" value="C:cytosol"/>
    <property type="evidence" value="ECO:0007669"/>
    <property type="project" value="TreeGrafter"/>
</dbReference>
<feature type="compositionally biased region" description="Low complexity" evidence="3">
    <location>
        <begin position="21"/>
        <end position="51"/>
    </location>
</feature>
<feature type="compositionally biased region" description="Basic and acidic residues" evidence="3">
    <location>
        <begin position="97"/>
        <end position="110"/>
    </location>
</feature>
<feature type="compositionally biased region" description="Polar residues" evidence="3">
    <location>
        <begin position="954"/>
        <end position="963"/>
    </location>
</feature>
<feature type="compositionally biased region" description="Gly residues" evidence="3">
    <location>
        <begin position="384"/>
        <end position="399"/>
    </location>
</feature>
<evidence type="ECO:0000256" key="1">
    <source>
        <dbReference type="ARBA" id="ARBA00022884"/>
    </source>
</evidence>
<dbReference type="SMART" id="SM00684">
    <property type="entry name" value="DM15"/>
    <property type="match status" value="2"/>
</dbReference>
<proteinExistence type="predicted"/>
<feature type="compositionally biased region" description="Polar residues" evidence="3">
    <location>
        <begin position="268"/>
        <end position="311"/>
    </location>
</feature>
<feature type="compositionally biased region" description="Basic and acidic residues" evidence="3">
    <location>
        <begin position="884"/>
        <end position="903"/>
    </location>
</feature>
<dbReference type="InterPro" id="IPR006630">
    <property type="entry name" value="La_HTH"/>
</dbReference>
<comment type="caution">
    <text evidence="5">The sequence shown here is derived from an EMBL/GenBank/DDBJ whole genome shotgun (WGS) entry which is preliminary data.</text>
</comment>
<feature type="compositionally biased region" description="Basic and acidic residues" evidence="3">
    <location>
        <begin position="423"/>
        <end position="435"/>
    </location>
</feature>
<keyword evidence="1 2" id="KW-0694">RNA-binding</keyword>
<reference evidence="5" key="1">
    <citation type="submission" date="2023-08" db="EMBL/GenBank/DDBJ databases">
        <title>Black Yeasts Isolated from many extreme environments.</title>
        <authorList>
            <person name="Coleine C."/>
            <person name="Stajich J.E."/>
            <person name="Selbmann L."/>
        </authorList>
    </citation>
    <scope>NUCLEOTIDE SEQUENCE</scope>
    <source>
        <strain evidence="5">CCFEE 5810</strain>
    </source>
</reference>
<dbReference type="EMBL" id="JAVRQU010000016">
    <property type="protein sequence ID" value="KAK5693950.1"/>
    <property type="molecule type" value="Genomic_DNA"/>
</dbReference>
<dbReference type="InterPro" id="IPR036390">
    <property type="entry name" value="WH_DNA-bd_sf"/>
</dbReference>
<dbReference type="AlphaFoldDB" id="A0AAN7VZA1"/>
<dbReference type="InterPro" id="IPR045180">
    <property type="entry name" value="La_dom_prot"/>
</dbReference>
<dbReference type="SUPFAM" id="SSF46785">
    <property type="entry name" value="Winged helix' DNA-binding domain"/>
    <property type="match status" value="1"/>
</dbReference>
<feature type="compositionally biased region" description="Basic and acidic residues" evidence="3">
    <location>
        <begin position="235"/>
        <end position="255"/>
    </location>
</feature>
<feature type="compositionally biased region" description="Polar residues" evidence="3">
    <location>
        <begin position="484"/>
        <end position="507"/>
    </location>
</feature>
<feature type="compositionally biased region" description="Polar residues" evidence="3">
    <location>
        <begin position="1"/>
        <end position="12"/>
    </location>
</feature>
<evidence type="ECO:0000313" key="6">
    <source>
        <dbReference type="Proteomes" id="UP001310594"/>
    </source>
</evidence>
<evidence type="ECO:0000259" key="4">
    <source>
        <dbReference type="PROSITE" id="PS50961"/>
    </source>
</evidence>
<dbReference type="PANTHER" id="PTHR22792:SF132">
    <property type="entry name" value="LA-RELATED PROTEIN 1"/>
    <property type="match status" value="1"/>
</dbReference>
<feature type="region of interest" description="Disordered" evidence="3">
    <location>
        <begin position="1"/>
        <end position="644"/>
    </location>
</feature>
<feature type="compositionally biased region" description="Basic and acidic residues" evidence="3">
    <location>
        <begin position="168"/>
        <end position="178"/>
    </location>
</feature>
<feature type="compositionally biased region" description="Polar residues" evidence="3">
    <location>
        <begin position="617"/>
        <end position="626"/>
    </location>
</feature>
<feature type="domain" description="HTH La-type RNA-binding" evidence="4">
    <location>
        <begin position="694"/>
        <end position="785"/>
    </location>
</feature>
<feature type="region of interest" description="Disordered" evidence="3">
    <location>
        <begin position="950"/>
        <end position="985"/>
    </location>
</feature>
<feature type="compositionally biased region" description="Basic and acidic residues" evidence="3">
    <location>
        <begin position="555"/>
        <end position="567"/>
    </location>
</feature>
<feature type="compositionally biased region" description="Basic and acidic residues" evidence="3">
    <location>
        <begin position="322"/>
        <end position="337"/>
    </location>
</feature>
<evidence type="ECO:0000256" key="3">
    <source>
        <dbReference type="SAM" id="MobiDB-lite"/>
    </source>
</evidence>
<feature type="compositionally biased region" description="Polar residues" evidence="3">
    <location>
        <begin position="198"/>
        <end position="212"/>
    </location>
</feature>
<dbReference type="Pfam" id="PF05383">
    <property type="entry name" value="La"/>
    <property type="match status" value="1"/>
</dbReference>
<dbReference type="PANTHER" id="PTHR22792">
    <property type="entry name" value="LUPUS LA PROTEIN-RELATED"/>
    <property type="match status" value="1"/>
</dbReference>
<dbReference type="GO" id="GO:0045727">
    <property type="term" value="P:positive regulation of translation"/>
    <property type="evidence" value="ECO:0007669"/>
    <property type="project" value="TreeGrafter"/>
</dbReference>
<accession>A0AAN7VZA1</accession>
<feature type="compositionally biased region" description="Basic and acidic residues" evidence="3">
    <location>
        <begin position="76"/>
        <end position="85"/>
    </location>
</feature>
<dbReference type="GO" id="GO:0010494">
    <property type="term" value="C:cytoplasmic stress granule"/>
    <property type="evidence" value="ECO:0007669"/>
    <property type="project" value="TreeGrafter"/>
</dbReference>
<name>A0AAN7VZA1_9PEZI</name>
<dbReference type="PROSITE" id="PS50961">
    <property type="entry name" value="HTH_LA"/>
    <property type="match status" value="1"/>
</dbReference>
<feature type="compositionally biased region" description="Polar residues" evidence="3">
    <location>
        <begin position="127"/>
        <end position="147"/>
    </location>
</feature>
<feature type="compositionally biased region" description="Basic and acidic residues" evidence="3">
    <location>
        <begin position="453"/>
        <end position="468"/>
    </location>
</feature>
<dbReference type="InterPro" id="IPR036388">
    <property type="entry name" value="WH-like_DNA-bd_sf"/>
</dbReference>
<feature type="compositionally biased region" description="Polar residues" evidence="3">
    <location>
        <begin position="591"/>
        <end position="603"/>
    </location>
</feature>
<dbReference type="SMART" id="SM00715">
    <property type="entry name" value="LA"/>
    <property type="match status" value="1"/>
</dbReference>
<dbReference type="CDD" id="cd07323">
    <property type="entry name" value="LAM"/>
    <property type="match status" value="1"/>
</dbReference>
<feature type="compositionally biased region" description="Basic and acidic residues" evidence="3">
    <location>
        <begin position="784"/>
        <end position="795"/>
    </location>
</feature>
<organism evidence="5 6">
    <name type="scientific">Elasticomyces elasticus</name>
    <dbReference type="NCBI Taxonomy" id="574655"/>
    <lineage>
        <taxon>Eukaryota</taxon>
        <taxon>Fungi</taxon>
        <taxon>Dikarya</taxon>
        <taxon>Ascomycota</taxon>
        <taxon>Pezizomycotina</taxon>
        <taxon>Dothideomycetes</taxon>
        <taxon>Dothideomycetidae</taxon>
        <taxon>Mycosphaerellales</taxon>
        <taxon>Teratosphaeriaceae</taxon>
        <taxon>Elasticomyces</taxon>
    </lineage>
</organism>
<gene>
    <name evidence="5" type="ORF">LTR97_009567</name>
</gene>
<dbReference type="GO" id="GO:0048255">
    <property type="term" value="P:mRNA stabilization"/>
    <property type="evidence" value="ECO:0007669"/>
    <property type="project" value="InterPro"/>
</dbReference>
<feature type="region of interest" description="Disordered" evidence="3">
    <location>
        <begin position="784"/>
        <end position="911"/>
    </location>
</feature>
<dbReference type="GO" id="GO:0000339">
    <property type="term" value="F:RNA cap binding"/>
    <property type="evidence" value="ECO:0007669"/>
    <property type="project" value="InterPro"/>
</dbReference>
<protein>
    <recommendedName>
        <fullName evidence="4">HTH La-type RNA-binding domain-containing protein</fullName>
    </recommendedName>
</protein>
<sequence>MVASSANPSGFSYAQAAKGRSPTTSNTNSTSAAAPTPTPPSKATSEAATPTIDSLLELKTGGNWADDVEATVGEKQSVEPEKPAEDVTSSVSPSKESSVERTKAEEKSETSDLTMSGSATTKDDDSSTAPTNGSASDTTWETKSQASEPAWIADRKERQQASSQKSDTTVKPEKKVKESPAPAPPKPVLQEAAAPQVNIWTQRLQAQKTRAVTVQPAAPKDNSSTSHTSSATAKENQRPRADPRKKATSVDDVAKSGDVGGNQRKANKSTSDARNPGLSQSNNATTETPARTGLQSRSSMPNVPNATTFDKNTGVWPTPEVAQDHERKDSTEKDSSKQSDATPNAKNRKQAWATIPVTPTIKWESQNARGADGQRPPGSERGGRGGSVRGRGAFRGGATSGPNGTARPAPRGSVSLGEEEAADAWKQRGRSDTIDRQAMPPPPPKATRASSESSRREQTKEASRDRSVKGQKSTEVPPEADANSKAQPTEASTATWVDTQSSATRTASPKGIDSAAPNGTDEARIPEPIPRRSSVGTQTDATARDGPLVRMVPSESRKEHRSFDGSKEPYMNGAVRGNKRGGRGRGGAGQFTANGHPTGQHAYSNGDVAGSPAYVPQSPSAYQASRGNHLPYPTRGGRGGQWRADHRTQSIPESYYGRYNNPYGPAQTVPGQSFVPGMYDFNGYPMSAMPYNPFVEHQYLMGMVNLQIEYYFSIDNLLKDMFLRKKMDSQGFVFLDLVASFNRIKQLTQDRNLLRDVCLASETIEIRVGEDGKERLRRRDGYEQFVLPKEERDESAQTDGPKQLHRPERPQAPSFGQVPARGMPNGAPPGMQQQQRFDRRSEGGYPMMNGNAPHFGGFPAMPEQGFGDMTNGDGSRGRAAKSPTQDEHVSPTKSAFDTEKDGEPDAFPNDQVGILTVMVRVKKGPPFHNEATRTFSNGSIDSRSIFAELEKSSGSHAVPTTNGDGAVNGDGSSQHNDADKSRTAGGPAISDIYWVKEQVPQPETLPNDVSLEPYTRLRSKALEQRSHAATGTCPYDLDVLYKFWSHFLLRNFNARMYGEFHHYANEDRKARHSINGLSALAKFYNQALHSPNPIRECVVRDYVELVNYEPTQLEGTAFKQLRSAWRDGALNLKNRKKLIDVVSPALKARLDEDITSP</sequence>
<dbReference type="Gene3D" id="1.10.10.10">
    <property type="entry name" value="Winged helix-like DNA-binding domain superfamily/Winged helix DNA-binding domain"/>
    <property type="match status" value="1"/>
</dbReference>
<feature type="compositionally biased region" description="Low complexity" evidence="3">
    <location>
        <begin position="223"/>
        <end position="233"/>
    </location>
</feature>
<dbReference type="InterPro" id="IPR006607">
    <property type="entry name" value="DM15"/>
</dbReference>
<evidence type="ECO:0000256" key="2">
    <source>
        <dbReference type="PROSITE-ProRule" id="PRU00332"/>
    </source>
</evidence>
<dbReference type="Pfam" id="PF21071">
    <property type="entry name" value="LARP1_HEAT"/>
    <property type="match status" value="1"/>
</dbReference>